<keyword evidence="1 9" id="KW-0547">Nucleotide-binding</keyword>
<evidence type="ECO:0000256" key="9">
    <source>
        <dbReference type="PROSITE-ProRule" id="PRU00560"/>
    </source>
</evidence>
<dbReference type="Gene3D" id="1.10.3170.10">
    <property type="entry name" value="Recbcd, chain B, domain 2"/>
    <property type="match status" value="1"/>
</dbReference>
<comment type="caution">
    <text evidence="9">Lacks conserved residue(s) required for the propagation of feature annotation.</text>
</comment>
<evidence type="ECO:0000256" key="1">
    <source>
        <dbReference type="ARBA" id="ARBA00022741"/>
    </source>
</evidence>
<keyword evidence="4 9" id="KW-0067">ATP-binding</keyword>
<proteinExistence type="predicted"/>
<dbReference type="InterPro" id="IPR014017">
    <property type="entry name" value="DNA_helicase_UvrD-like_C"/>
</dbReference>
<dbReference type="PROSITE" id="PS51198">
    <property type="entry name" value="UVRD_HELICASE_ATP_BIND"/>
    <property type="match status" value="1"/>
</dbReference>
<keyword evidence="3 9" id="KW-0347">Helicase</keyword>
<comment type="caution">
    <text evidence="12">The sequence shown here is derived from an EMBL/GenBank/DDBJ whole genome shotgun (WGS) entry which is preliminary data.</text>
</comment>
<dbReference type="PANTHER" id="PTHR11070">
    <property type="entry name" value="UVRD / RECB / PCRA DNA HELICASE FAMILY MEMBER"/>
    <property type="match status" value="1"/>
</dbReference>
<dbReference type="Pfam" id="PF00580">
    <property type="entry name" value="UvrD-helicase"/>
    <property type="match status" value="1"/>
</dbReference>
<sequence length="1019" mass="117471">MTKSYLIKLFEATSIDAYKNILAITFTNKAVDEMKGRIINYLIAFTREDIAKDDEAMLSQLSGELDVPKDKLCSKSKRILLHLLHNYAAFDVSTIDGFTHRILRTFAKDLGLSQNFEVALNTKEILIEAVDRIIAQAGKEKLLTQTIITYSLSKIDEDKSWDVSQQLYEVAQLLTSENNTKYLKQISDKSLIDFERYNKKLWLEMNAQKNTVQEAIVSFQMLCKKYDLNKEDFSGGYVFNFFNSLKKNVERQKFDAKYMITIASEPLYPNRVSLEVKNTFDQIQPQIAELFFTAKKAVLRIQFLKVLDKNIIPLSLLNRIQAEVNKIKEERNLLLISEFNELISNTIKDQPAPFIYERLGERYKHYFIDEFQDTSLLQWQNLLPLVEYRLDTSATAKEGSLMLVGDAKQAIYRFRGGKAQQFIDLIDDKNPFRYEKELITLGHNYRSDRQIIDFNNAFFSYLSTTQSNPQYATLFEKAGQEKIKEAEGYVDVEFFEAKTIEELHEVIPPKVVEIIITLQENGVSYQDIAILTRKKQEGIIIANAVSEAQIPIISSETLLISNSAKVLLIISVLKLLLHPEDDHIKLDILEFVLPNSFSEEKKHSFIVNALAVESIDFFNQLQSIDIYVDPKKSLSLPFYDMIEDLVRSFNLIDEPESYVIKLLDEVFAFSQRSNKGITGFLDYWESSKNSISLNAPQDVDAVNIMTIHKSKGLQFPVVIYPYASEKADFRNSDHIWIKNDPPLDDIEVSYIKANKRLENFEETTHEVQYLLAEKELDALNLTYVAHTRAKHQLYILAYDHDKKSEIFNSSAQLKNFLQHNNTWIEGESKYIFGDLSYKTSKDQRPQKTVIMQTLISSSLATQGLQMVTKQGRMWDTSRQGAIEKGLIYHELLAHVTDQTSIDAALKEAIQDELFTEDQKDDFEKMLTNIITHPKLNDYFNNDLIIHNERDVFYDGEILRPDRVVISGNSATIIDYKTGGERSIHEEQISLYKKAYQSLGFNVSQCVLIYLNESVSIKYV</sequence>
<dbReference type="EC" id="5.6.2.4" evidence="7"/>
<feature type="domain" description="UvrD-like helicase C-terminal" evidence="11">
    <location>
        <begin position="449"/>
        <end position="712"/>
    </location>
</feature>
<keyword evidence="5" id="KW-0413">Isomerase</keyword>
<dbReference type="Proteomes" id="UP001500507">
    <property type="component" value="Unassembled WGS sequence"/>
</dbReference>
<evidence type="ECO:0000259" key="10">
    <source>
        <dbReference type="PROSITE" id="PS51198"/>
    </source>
</evidence>
<dbReference type="SUPFAM" id="SSF52540">
    <property type="entry name" value="P-loop containing nucleoside triphosphate hydrolases"/>
    <property type="match status" value="1"/>
</dbReference>
<comment type="catalytic activity">
    <reaction evidence="6">
        <text>Couples ATP hydrolysis with the unwinding of duplex DNA by translocating in the 3'-5' direction.</text>
        <dbReference type="EC" id="5.6.2.4"/>
    </reaction>
</comment>
<dbReference type="InterPro" id="IPR000212">
    <property type="entry name" value="DNA_helicase_UvrD/REP"/>
</dbReference>
<evidence type="ECO:0000313" key="13">
    <source>
        <dbReference type="Proteomes" id="UP001500507"/>
    </source>
</evidence>
<evidence type="ECO:0000256" key="5">
    <source>
        <dbReference type="ARBA" id="ARBA00023235"/>
    </source>
</evidence>
<evidence type="ECO:0000256" key="3">
    <source>
        <dbReference type="ARBA" id="ARBA00022806"/>
    </source>
</evidence>
<evidence type="ECO:0000259" key="11">
    <source>
        <dbReference type="PROSITE" id="PS51217"/>
    </source>
</evidence>
<dbReference type="PANTHER" id="PTHR11070:SF67">
    <property type="entry name" value="DNA 3'-5' HELICASE"/>
    <property type="match status" value="1"/>
</dbReference>
<dbReference type="Pfam" id="PF13361">
    <property type="entry name" value="UvrD_C"/>
    <property type="match status" value="2"/>
</dbReference>
<evidence type="ECO:0000256" key="4">
    <source>
        <dbReference type="ARBA" id="ARBA00022840"/>
    </source>
</evidence>
<keyword evidence="2 9" id="KW-0378">Hydrolase</keyword>
<reference evidence="12 13" key="1">
    <citation type="journal article" date="2019" name="Int. J. Syst. Evol. Microbiol.">
        <title>The Global Catalogue of Microorganisms (GCM) 10K type strain sequencing project: providing services to taxonomists for standard genome sequencing and annotation.</title>
        <authorList>
            <consortium name="The Broad Institute Genomics Platform"/>
            <consortium name="The Broad Institute Genome Sequencing Center for Infectious Disease"/>
            <person name="Wu L."/>
            <person name="Ma J."/>
        </authorList>
    </citation>
    <scope>NUCLEOTIDE SEQUENCE [LARGE SCALE GENOMIC DNA]</scope>
    <source>
        <strain evidence="12 13">JCM 16082</strain>
    </source>
</reference>
<dbReference type="InterPro" id="IPR027417">
    <property type="entry name" value="P-loop_NTPase"/>
</dbReference>
<name>A0ABN1MHJ8_9FLAO</name>
<evidence type="ECO:0000256" key="8">
    <source>
        <dbReference type="ARBA" id="ARBA00048988"/>
    </source>
</evidence>
<comment type="catalytic activity">
    <reaction evidence="8">
        <text>ATP + H2O = ADP + phosphate + H(+)</text>
        <dbReference type="Rhea" id="RHEA:13065"/>
        <dbReference type="ChEBI" id="CHEBI:15377"/>
        <dbReference type="ChEBI" id="CHEBI:15378"/>
        <dbReference type="ChEBI" id="CHEBI:30616"/>
        <dbReference type="ChEBI" id="CHEBI:43474"/>
        <dbReference type="ChEBI" id="CHEBI:456216"/>
        <dbReference type="EC" id="5.6.2.4"/>
    </reaction>
</comment>
<dbReference type="InterPro" id="IPR014016">
    <property type="entry name" value="UvrD-like_ATP-bd"/>
</dbReference>
<evidence type="ECO:0000313" key="12">
    <source>
        <dbReference type="EMBL" id="GAA0872616.1"/>
    </source>
</evidence>
<organism evidence="12 13">
    <name type="scientific">Gangjinia marincola</name>
    <dbReference type="NCBI Taxonomy" id="578463"/>
    <lineage>
        <taxon>Bacteria</taxon>
        <taxon>Pseudomonadati</taxon>
        <taxon>Bacteroidota</taxon>
        <taxon>Flavobacteriia</taxon>
        <taxon>Flavobacteriales</taxon>
        <taxon>Flavobacteriaceae</taxon>
        <taxon>Gangjinia</taxon>
    </lineage>
</organism>
<evidence type="ECO:0000256" key="6">
    <source>
        <dbReference type="ARBA" id="ARBA00034617"/>
    </source>
</evidence>
<keyword evidence="13" id="KW-1185">Reference proteome</keyword>
<dbReference type="PROSITE" id="PS51217">
    <property type="entry name" value="UVRD_HELICASE_CTER"/>
    <property type="match status" value="1"/>
</dbReference>
<evidence type="ECO:0000256" key="2">
    <source>
        <dbReference type="ARBA" id="ARBA00022801"/>
    </source>
</evidence>
<protein>
    <recommendedName>
        <fullName evidence="7">DNA 3'-5' helicase</fullName>
        <ecNumber evidence="7">5.6.2.4</ecNumber>
    </recommendedName>
</protein>
<feature type="domain" description="UvrD-like helicase ATP-binding" evidence="10">
    <location>
        <begin position="1"/>
        <end position="448"/>
    </location>
</feature>
<gene>
    <name evidence="12" type="ORF">GCM10009117_17630</name>
</gene>
<dbReference type="Gene3D" id="3.40.50.300">
    <property type="entry name" value="P-loop containing nucleotide triphosphate hydrolases"/>
    <property type="match status" value="3"/>
</dbReference>
<evidence type="ECO:0000256" key="7">
    <source>
        <dbReference type="ARBA" id="ARBA00034808"/>
    </source>
</evidence>
<accession>A0ABN1MHJ8</accession>
<dbReference type="EMBL" id="BAAAFG010000015">
    <property type="protein sequence ID" value="GAA0872616.1"/>
    <property type="molecule type" value="Genomic_DNA"/>
</dbReference>